<dbReference type="InterPro" id="IPR002645">
    <property type="entry name" value="STAS_dom"/>
</dbReference>
<dbReference type="AlphaFoldDB" id="A0A918LHB5"/>
<dbReference type="InterPro" id="IPR003658">
    <property type="entry name" value="Anti-sigma_ant"/>
</dbReference>
<organism evidence="4 5">
    <name type="scientific">Actinokineospora fastidiosa</name>
    <dbReference type="NCBI Taxonomy" id="1816"/>
    <lineage>
        <taxon>Bacteria</taxon>
        <taxon>Bacillati</taxon>
        <taxon>Actinomycetota</taxon>
        <taxon>Actinomycetes</taxon>
        <taxon>Pseudonocardiales</taxon>
        <taxon>Pseudonocardiaceae</taxon>
        <taxon>Actinokineospora</taxon>
    </lineage>
</organism>
<evidence type="ECO:0000256" key="2">
    <source>
        <dbReference type="RuleBase" id="RU003749"/>
    </source>
</evidence>
<accession>A0A918LHB5</accession>
<dbReference type="PROSITE" id="PS50801">
    <property type="entry name" value="STAS"/>
    <property type="match status" value="1"/>
</dbReference>
<comment type="caution">
    <text evidence="4">The sequence shown here is derived from an EMBL/GenBank/DDBJ whole genome shotgun (WGS) entry which is preliminary data.</text>
</comment>
<keyword evidence="5" id="KW-1185">Reference proteome</keyword>
<dbReference type="SUPFAM" id="SSF52091">
    <property type="entry name" value="SpoIIaa-like"/>
    <property type="match status" value="1"/>
</dbReference>
<evidence type="ECO:0000313" key="5">
    <source>
        <dbReference type="Proteomes" id="UP000660680"/>
    </source>
</evidence>
<name>A0A918LHB5_9PSEU</name>
<dbReference type="NCBIfam" id="TIGR00377">
    <property type="entry name" value="ant_ant_sig"/>
    <property type="match status" value="1"/>
</dbReference>
<dbReference type="GO" id="GO:0043856">
    <property type="term" value="F:anti-sigma factor antagonist activity"/>
    <property type="evidence" value="ECO:0007669"/>
    <property type="project" value="InterPro"/>
</dbReference>
<evidence type="ECO:0000256" key="1">
    <source>
        <dbReference type="ARBA" id="ARBA00009013"/>
    </source>
</evidence>
<reference evidence="4" key="1">
    <citation type="journal article" date="2014" name="Int. J. Syst. Evol. Microbiol.">
        <title>Complete genome sequence of Corynebacterium casei LMG S-19264T (=DSM 44701T), isolated from a smear-ripened cheese.</title>
        <authorList>
            <consortium name="US DOE Joint Genome Institute (JGI-PGF)"/>
            <person name="Walter F."/>
            <person name="Albersmeier A."/>
            <person name="Kalinowski J."/>
            <person name="Ruckert C."/>
        </authorList>
    </citation>
    <scope>NUCLEOTIDE SEQUENCE</scope>
    <source>
        <strain evidence="4">JCM 3276</strain>
    </source>
</reference>
<dbReference type="RefSeq" id="WP_189213072.1">
    <property type="nucleotide sequence ID" value="NZ_BMRB01000005.1"/>
</dbReference>
<dbReference type="Pfam" id="PF01740">
    <property type="entry name" value="STAS"/>
    <property type="match status" value="1"/>
</dbReference>
<proteinExistence type="inferred from homology"/>
<dbReference type="PANTHER" id="PTHR33495:SF13">
    <property type="entry name" value="ANTI-SIGMA-F FACTOR ANTAGONIST RSFB"/>
    <property type="match status" value="1"/>
</dbReference>
<evidence type="ECO:0000313" key="4">
    <source>
        <dbReference type="EMBL" id="GGS49309.1"/>
    </source>
</evidence>
<dbReference type="Proteomes" id="UP000660680">
    <property type="component" value="Unassembled WGS sequence"/>
</dbReference>
<gene>
    <name evidence="4" type="ORF">GCM10010171_50520</name>
</gene>
<dbReference type="CDD" id="cd07043">
    <property type="entry name" value="STAS_anti-anti-sigma_factors"/>
    <property type="match status" value="1"/>
</dbReference>
<reference evidence="4" key="2">
    <citation type="submission" date="2020-09" db="EMBL/GenBank/DDBJ databases">
        <authorList>
            <person name="Sun Q."/>
            <person name="Ohkuma M."/>
        </authorList>
    </citation>
    <scope>NUCLEOTIDE SEQUENCE</scope>
    <source>
        <strain evidence="4">JCM 3276</strain>
    </source>
</reference>
<sequence length="125" mass="13003">MTDPAAQVPSVDRGALSVTAASPEPSTLVLAVDGELDLVTAPRLDAVLAAAVLVGRHTRVVVDLTGVSFLGVAGITALQRHRARTDEHGIAFRLVATGRPVLRPLALLDLEDAFDVHPTVGSALR</sequence>
<dbReference type="Gene3D" id="3.30.750.24">
    <property type="entry name" value="STAS domain"/>
    <property type="match status" value="1"/>
</dbReference>
<dbReference type="InterPro" id="IPR036513">
    <property type="entry name" value="STAS_dom_sf"/>
</dbReference>
<evidence type="ECO:0000259" key="3">
    <source>
        <dbReference type="PROSITE" id="PS50801"/>
    </source>
</evidence>
<dbReference type="EMBL" id="BMRB01000005">
    <property type="protein sequence ID" value="GGS49309.1"/>
    <property type="molecule type" value="Genomic_DNA"/>
</dbReference>
<dbReference type="PANTHER" id="PTHR33495">
    <property type="entry name" value="ANTI-SIGMA FACTOR ANTAGONIST TM_1081-RELATED-RELATED"/>
    <property type="match status" value="1"/>
</dbReference>
<comment type="similarity">
    <text evidence="1 2">Belongs to the anti-sigma-factor antagonist family.</text>
</comment>
<protein>
    <recommendedName>
        <fullName evidence="2">Anti-sigma factor antagonist</fullName>
    </recommendedName>
</protein>
<feature type="domain" description="STAS" evidence="3">
    <location>
        <begin position="17"/>
        <end position="125"/>
    </location>
</feature>